<comment type="caution">
    <text evidence="1">The sequence shown here is derived from an EMBL/GenBank/DDBJ whole genome shotgun (WGS) entry which is preliminary data.</text>
</comment>
<name>A0AAD5H344_9CHLO</name>
<evidence type="ECO:0000313" key="1">
    <source>
        <dbReference type="EMBL" id="KAI7842539.1"/>
    </source>
</evidence>
<sequence length="111" mass="12154">MQECCCFDRGAISARLALDRDWALRGEEVGVTIEVNNQSSLDVEFLVVSLWSAWQLRGVPHPGLLGDKFRDEGQASPERVLEGVPAHSAVQGDKAWCADATALYCTCLFAK</sequence>
<dbReference type="InterPro" id="IPR014756">
    <property type="entry name" value="Ig_E-set"/>
</dbReference>
<evidence type="ECO:0000313" key="2">
    <source>
        <dbReference type="Proteomes" id="UP001205105"/>
    </source>
</evidence>
<proteinExistence type="predicted"/>
<keyword evidence="2" id="KW-1185">Reference proteome</keyword>
<dbReference type="Proteomes" id="UP001205105">
    <property type="component" value="Unassembled WGS sequence"/>
</dbReference>
<dbReference type="Gene3D" id="2.60.40.640">
    <property type="match status" value="1"/>
</dbReference>
<dbReference type="InterPro" id="IPR014752">
    <property type="entry name" value="Arrestin-like_C"/>
</dbReference>
<protein>
    <submittedName>
        <fullName evidence="1">Uncharacterized protein</fullName>
    </submittedName>
</protein>
<dbReference type="AlphaFoldDB" id="A0AAD5H344"/>
<gene>
    <name evidence="1" type="ORF">COHA_003776</name>
</gene>
<reference evidence="1" key="1">
    <citation type="submission" date="2020-11" db="EMBL/GenBank/DDBJ databases">
        <title>Chlorella ohadii genome sequencing and assembly.</title>
        <authorList>
            <person name="Murik O."/>
            <person name="Treves H."/>
            <person name="Kedem I."/>
            <person name="Shotland Y."/>
            <person name="Kaplan A."/>
        </authorList>
    </citation>
    <scope>NUCLEOTIDE SEQUENCE</scope>
    <source>
        <strain evidence="1">1</strain>
    </source>
</reference>
<dbReference type="SUPFAM" id="SSF81296">
    <property type="entry name" value="E set domains"/>
    <property type="match status" value="1"/>
</dbReference>
<accession>A0AAD5H344</accession>
<organism evidence="1 2">
    <name type="scientific">Chlorella ohadii</name>
    <dbReference type="NCBI Taxonomy" id="2649997"/>
    <lineage>
        <taxon>Eukaryota</taxon>
        <taxon>Viridiplantae</taxon>
        <taxon>Chlorophyta</taxon>
        <taxon>core chlorophytes</taxon>
        <taxon>Trebouxiophyceae</taxon>
        <taxon>Chlorellales</taxon>
        <taxon>Chlorellaceae</taxon>
        <taxon>Chlorella clade</taxon>
        <taxon>Chlorella</taxon>
    </lineage>
</organism>
<dbReference type="EMBL" id="JADXDR010000051">
    <property type="protein sequence ID" value="KAI7842539.1"/>
    <property type="molecule type" value="Genomic_DNA"/>
</dbReference>